<feature type="region of interest" description="Disordered" evidence="6">
    <location>
        <begin position="365"/>
        <end position="455"/>
    </location>
</feature>
<protein>
    <recommendedName>
        <fullName evidence="2">ubiquitinyl hydrolase 1</fullName>
        <ecNumber evidence="2">3.4.19.12</ecNumber>
    </recommendedName>
</protein>
<dbReference type="SUPFAM" id="SSF63748">
    <property type="entry name" value="Tudor/PWWP/MBT"/>
    <property type="match status" value="1"/>
</dbReference>
<dbReference type="EC" id="3.4.19.12" evidence="2"/>
<dbReference type="PROSITE" id="PS50304">
    <property type="entry name" value="TUDOR"/>
    <property type="match status" value="1"/>
</dbReference>
<keyword evidence="5" id="KW-0788">Thiol protease</keyword>
<dbReference type="GO" id="GO:0016579">
    <property type="term" value="P:protein deubiquitination"/>
    <property type="evidence" value="ECO:0007669"/>
    <property type="project" value="TreeGrafter"/>
</dbReference>
<dbReference type="InterPro" id="IPR038765">
    <property type="entry name" value="Papain-like_cys_pep_sf"/>
</dbReference>
<evidence type="ECO:0000256" key="1">
    <source>
        <dbReference type="ARBA" id="ARBA00000707"/>
    </source>
</evidence>
<dbReference type="GO" id="GO:0004843">
    <property type="term" value="F:cysteine-type deubiquitinase activity"/>
    <property type="evidence" value="ECO:0007669"/>
    <property type="project" value="UniProtKB-EC"/>
</dbReference>
<dbReference type="GO" id="GO:0034122">
    <property type="term" value="P:negative regulation of toll-like receptor signaling pathway"/>
    <property type="evidence" value="ECO:0007669"/>
    <property type="project" value="TreeGrafter"/>
</dbReference>
<evidence type="ECO:0000256" key="5">
    <source>
        <dbReference type="ARBA" id="ARBA00022807"/>
    </source>
</evidence>
<feature type="domain" description="Tudor" evidence="7">
    <location>
        <begin position="256"/>
        <end position="316"/>
    </location>
</feature>
<feature type="region of interest" description="Disordered" evidence="6">
    <location>
        <begin position="326"/>
        <end position="345"/>
    </location>
</feature>
<evidence type="ECO:0000313" key="9">
    <source>
        <dbReference type="EMBL" id="KPP69613.1"/>
    </source>
</evidence>
<feature type="compositionally biased region" description="Low complexity" evidence="6">
    <location>
        <begin position="561"/>
        <end position="582"/>
    </location>
</feature>
<dbReference type="PROSITE" id="PS50802">
    <property type="entry name" value="OTU"/>
    <property type="match status" value="1"/>
</dbReference>
<comment type="catalytic activity">
    <reaction evidence="1">
        <text>Thiol-dependent hydrolysis of ester, thioester, amide, peptide and isopeptide bonds formed by the C-terminal Gly of ubiquitin (a 76-residue protein attached to proteins as an intracellular targeting signal).</text>
        <dbReference type="EC" id="3.4.19.12"/>
    </reaction>
</comment>
<feature type="compositionally biased region" description="Polar residues" evidence="6">
    <location>
        <begin position="398"/>
        <end position="412"/>
    </location>
</feature>
<dbReference type="EMBL" id="JARO02003874">
    <property type="protein sequence ID" value="KPP69613.1"/>
    <property type="molecule type" value="Genomic_DNA"/>
</dbReference>
<keyword evidence="5" id="KW-0378">Hydrolase</keyword>
<dbReference type="GO" id="GO:2000660">
    <property type="term" value="P:negative regulation of interleukin-1-mediated signaling pathway"/>
    <property type="evidence" value="ECO:0007669"/>
    <property type="project" value="TreeGrafter"/>
</dbReference>
<dbReference type="SUPFAM" id="SSF54001">
    <property type="entry name" value="Cysteine proteinases"/>
    <property type="match status" value="1"/>
</dbReference>
<dbReference type="CDD" id="cd20448">
    <property type="entry name" value="Tudor_OTUD4"/>
    <property type="match status" value="1"/>
</dbReference>
<dbReference type="STRING" id="113540.ENSSFOP00015015172"/>
<dbReference type="GO" id="GO:0006508">
    <property type="term" value="P:proteolysis"/>
    <property type="evidence" value="ECO:0007669"/>
    <property type="project" value="UniProtKB-KW"/>
</dbReference>
<evidence type="ECO:0000313" key="10">
    <source>
        <dbReference type="Proteomes" id="UP000034805"/>
    </source>
</evidence>
<feature type="compositionally biased region" description="Polar residues" evidence="6">
    <location>
        <begin position="479"/>
        <end position="497"/>
    </location>
</feature>
<evidence type="ECO:0000256" key="3">
    <source>
        <dbReference type="ARBA" id="ARBA00022670"/>
    </source>
</evidence>
<dbReference type="GO" id="GO:1903093">
    <property type="term" value="P:regulation of protein K48-linked deubiquitination"/>
    <property type="evidence" value="ECO:0007669"/>
    <property type="project" value="TreeGrafter"/>
</dbReference>
<dbReference type="GO" id="GO:0061578">
    <property type="term" value="F:K63-linked deubiquitinase activity"/>
    <property type="evidence" value="ECO:0007669"/>
    <property type="project" value="TreeGrafter"/>
</dbReference>
<keyword evidence="4" id="KW-0833">Ubl conjugation pathway</keyword>
<comment type="caution">
    <text evidence="9">The sequence shown here is derived from an EMBL/GenBank/DDBJ whole genome shotgun (WGS) entry which is preliminary data.</text>
</comment>
<dbReference type="AlphaFoldDB" id="A0A0P7UID6"/>
<feature type="compositionally biased region" description="Polar residues" evidence="6">
    <location>
        <begin position="379"/>
        <end position="388"/>
    </location>
</feature>
<proteinExistence type="predicted"/>
<reference evidence="9 10" key="1">
    <citation type="submission" date="2015-08" db="EMBL/GenBank/DDBJ databases">
        <title>The genome of the Asian arowana (Scleropages formosus).</title>
        <authorList>
            <person name="Tan M.H."/>
            <person name="Gan H.M."/>
            <person name="Croft L.J."/>
            <person name="Austin C.M."/>
        </authorList>
    </citation>
    <scope>NUCLEOTIDE SEQUENCE [LARGE SCALE GENOMIC DNA]</scope>
    <source>
        <strain evidence="9">Aro1</strain>
    </source>
</reference>
<dbReference type="InterPro" id="IPR003323">
    <property type="entry name" value="OTU_dom"/>
</dbReference>
<dbReference type="InterPro" id="IPR002999">
    <property type="entry name" value="Tudor"/>
</dbReference>
<feature type="compositionally biased region" description="Low complexity" evidence="6">
    <location>
        <begin position="597"/>
        <end position="617"/>
    </location>
</feature>
<feature type="compositionally biased region" description="Basic and acidic residues" evidence="6">
    <location>
        <begin position="445"/>
        <end position="455"/>
    </location>
</feature>
<dbReference type="Proteomes" id="UP000034805">
    <property type="component" value="Unassembled WGS sequence"/>
</dbReference>
<sequence length="694" mass="76274">MDAGAQGAGSSAPGGLEELMDEYLRSQGFYRKKIAKDGSCLFRAVAEQVLRCQSRHTEVRATCVQYLKSNRSKYESYRSRHDFIIFQEPGKPPVNITENSFSDKVRLCFLNGNHYDSVYPREFINAAALCQSILYELLYEKVCRVDRSVVASCMEASGKANEEVAAECRSSDESDLEEEEMFWPKEVDVSTTMNNLRSSNSNLPYKASGKLQPPVLSARVQMSLNPFTFRNVEYDVWLRSKRAQQKRDFCIAAGMQYVAGDKCKVRLDKTGQMYSAYVQEVSPNNGPVTVFIEELGQKHSVSLWNLRPPGDDPHAWNTVAEKGKRQALANGTANSSRSGETLPSIPVSSSPGWFEMHILITSPTAAGSEWESRGKKSSAKVQSPTVQNAPRVAHSRMQKQNSWSLQAQTFTEEQALPRGTHSTARRNDTGAPGTSSQETRFGLSSEERLAREEEQKSQALREILYKDEKSFPALGSIPQPATQTSESGRRVSGQSGESNRKAGATPGEKRGSKKKGDLQERPDGERKAHSPKTGAKREKNKASGTSQLESPVRVLTDQACPSPSEQLLSSSLSASTLAQPPSVDGHALGPSAGPTQPTHVLVPPTSPSSPVTRAATSPMQPKVIDHPMLTLLDQFRLRDHPPLALLKLQGHLPLALLNLLKLQGRPPLNLLKLQGRPPLNLLKLQGRPPLALLN</sequence>
<dbReference type="Gene3D" id="3.90.70.80">
    <property type="match status" value="1"/>
</dbReference>
<dbReference type="InterPro" id="IPR050704">
    <property type="entry name" value="Peptidase_C85-like"/>
</dbReference>
<evidence type="ECO:0000256" key="6">
    <source>
        <dbReference type="SAM" id="MobiDB-lite"/>
    </source>
</evidence>
<feature type="region of interest" description="Disordered" evidence="6">
    <location>
        <begin position="471"/>
        <end position="617"/>
    </location>
</feature>
<evidence type="ECO:0000256" key="4">
    <source>
        <dbReference type="ARBA" id="ARBA00022786"/>
    </source>
</evidence>
<evidence type="ECO:0000259" key="7">
    <source>
        <dbReference type="PROSITE" id="PS50304"/>
    </source>
</evidence>
<feature type="compositionally biased region" description="Basic and acidic residues" evidence="6">
    <location>
        <begin position="507"/>
        <end position="528"/>
    </location>
</feature>
<name>A0A0P7UID6_SCLFO</name>
<feature type="domain" description="OTU" evidence="8">
    <location>
        <begin position="29"/>
        <end position="121"/>
    </location>
</feature>
<keyword evidence="3" id="KW-0645">Protease</keyword>
<evidence type="ECO:0000256" key="2">
    <source>
        <dbReference type="ARBA" id="ARBA00012759"/>
    </source>
</evidence>
<dbReference type="PANTHER" id="PTHR12419">
    <property type="entry name" value="OTU DOMAIN CONTAINING PROTEIN"/>
    <property type="match status" value="1"/>
</dbReference>
<accession>A0A0P7UID6</accession>
<evidence type="ECO:0000259" key="8">
    <source>
        <dbReference type="PROSITE" id="PS50802"/>
    </source>
</evidence>
<feature type="compositionally biased region" description="Polar residues" evidence="6">
    <location>
        <begin position="329"/>
        <end position="345"/>
    </location>
</feature>
<dbReference type="PANTHER" id="PTHR12419:SF9">
    <property type="entry name" value="OTU DOMAIN-CONTAINING PROTEIN 4"/>
    <property type="match status" value="1"/>
</dbReference>
<gene>
    <name evidence="9" type="ORF">Z043_111625</name>
</gene>
<organism evidence="9 10">
    <name type="scientific">Scleropages formosus</name>
    <name type="common">Asian bonytongue</name>
    <name type="synonym">Osteoglossum formosum</name>
    <dbReference type="NCBI Taxonomy" id="113540"/>
    <lineage>
        <taxon>Eukaryota</taxon>
        <taxon>Metazoa</taxon>
        <taxon>Chordata</taxon>
        <taxon>Craniata</taxon>
        <taxon>Vertebrata</taxon>
        <taxon>Euteleostomi</taxon>
        <taxon>Actinopterygii</taxon>
        <taxon>Neopterygii</taxon>
        <taxon>Teleostei</taxon>
        <taxon>Osteoglossocephala</taxon>
        <taxon>Osteoglossomorpha</taxon>
        <taxon>Osteoglossiformes</taxon>
        <taxon>Osteoglossidae</taxon>
        <taxon>Scleropages</taxon>
    </lineage>
</organism>